<gene>
    <name evidence="4" type="ORF">ACD591_14680</name>
    <name evidence="3" type="ORF">FOE74_04645</name>
</gene>
<reference evidence="3 5" key="2">
    <citation type="submission" date="2019-09" db="EMBL/GenBank/DDBJ databases">
        <title>A bacterium isolated from glacier soil.</title>
        <authorList>
            <person name="Liu Q."/>
        </authorList>
    </citation>
    <scope>NUCLEOTIDE SEQUENCE [LARGE SCALE GENOMIC DNA]</scope>
    <source>
        <strain evidence="3 5">MDT1-10-3</strain>
    </source>
</reference>
<reference evidence="3 5" key="1">
    <citation type="submission" date="2019-07" db="EMBL/GenBank/DDBJ databases">
        <authorList>
            <person name="Qu J.-H."/>
        </authorList>
    </citation>
    <scope>NUCLEOTIDE SEQUENCE [LARGE SCALE GENOMIC DNA]</scope>
    <source>
        <strain evidence="3 5">MDT1-10-3</strain>
    </source>
</reference>
<organism evidence="3 5">
    <name type="scientific">Rufibacter glacialis</name>
    <dbReference type="NCBI Taxonomy" id="1259555"/>
    <lineage>
        <taxon>Bacteria</taxon>
        <taxon>Pseudomonadati</taxon>
        <taxon>Bacteroidota</taxon>
        <taxon>Cytophagia</taxon>
        <taxon>Cytophagales</taxon>
        <taxon>Hymenobacteraceae</taxon>
        <taxon>Rufibacter</taxon>
    </lineage>
</organism>
<dbReference type="InterPro" id="IPR011051">
    <property type="entry name" value="RmlC_Cupin_sf"/>
</dbReference>
<proteinExistence type="predicted"/>
<protein>
    <submittedName>
        <fullName evidence="3">Cupin domain-containing protein</fullName>
    </submittedName>
</protein>
<dbReference type="Pfam" id="PF07883">
    <property type="entry name" value="Cupin_2"/>
    <property type="match status" value="1"/>
</dbReference>
<comment type="caution">
    <text evidence="3">The sequence shown here is derived from an EMBL/GenBank/DDBJ whole genome shotgun (WGS) entry which is preliminary data.</text>
</comment>
<name>A0A5M8QUE3_9BACT</name>
<dbReference type="EMBL" id="JBGOGF010000008">
    <property type="protein sequence ID" value="MFA1772544.1"/>
    <property type="molecule type" value="Genomic_DNA"/>
</dbReference>
<feature type="domain" description="Cupin type-2" evidence="2">
    <location>
        <begin position="61"/>
        <end position="127"/>
    </location>
</feature>
<reference evidence="4 6" key="3">
    <citation type="submission" date="2024-08" db="EMBL/GenBank/DDBJ databases">
        <authorList>
            <person name="Wei W."/>
        </authorList>
    </citation>
    <scope>NUCLEOTIDE SEQUENCE [LARGE SCALE GENOMIC DNA]</scope>
    <source>
        <strain evidence="4 6">XU2</strain>
    </source>
</reference>
<evidence type="ECO:0000313" key="5">
    <source>
        <dbReference type="Proteomes" id="UP000323866"/>
    </source>
</evidence>
<dbReference type="SUPFAM" id="SSF51182">
    <property type="entry name" value="RmlC-like cupins"/>
    <property type="match status" value="1"/>
</dbReference>
<dbReference type="PANTHER" id="PTHR37694:SF1">
    <property type="entry name" value="SLR8022 PROTEIN"/>
    <property type="match status" value="1"/>
</dbReference>
<dbReference type="Proteomes" id="UP001570846">
    <property type="component" value="Unassembled WGS sequence"/>
</dbReference>
<accession>A0A5M8QUE3</accession>
<sequence>MQPTSSPAETPSAESSTPVTSSTPQPVLQRTLPDLASQVSYSAERFQSKMVLDRAGQNSLVFAFAQGQELKRHTTPQEALLVVLEGEASFQLPDEGSAQTLKAEQVIQIPAHVPHALVALTNFKMVLVK</sequence>
<evidence type="ECO:0000313" key="4">
    <source>
        <dbReference type="EMBL" id="MFA1772544.1"/>
    </source>
</evidence>
<dbReference type="Gene3D" id="2.60.120.10">
    <property type="entry name" value="Jelly Rolls"/>
    <property type="match status" value="1"/>
</dbReference>
<feature type="region of interest" description="Disordered" evidence="1">
    <location>
        <begin position="1"/>
        <end position="31"/>
    </location>
</feature>
<dbReference type="RefSeq" id="WP_149097412.1">
    <property type="nucleotide sequence ID" value="NZ_BMMG01000001.1"/>
</dbReference>
<evidence type="ECO:0000313" key="3">
    <source>
        <dbReference type="EMBL" id="KAA6437792.1"/>
    </source>
</evidence>
<dbReference type="CDD" id="cd02230">
    <property type="entry name" value="cupin_HP0902-like"/>
    <property type="match status" value="1"/>
</dbReference>
<dbReference type="InterPro" id="IPR014710">
    <property type="entry name" value="RmlC-like_jellyroll"/>
</dbReference>
<dbReference type="EMBL" id="VKKZ01000010">
    <property type="protein sequence ID" value="KAA6437792.1"/>
    <property type="molecule type" value="Genomic_DNA"/>
</dbReference>
<keyword evidence="6" id="KW-1185">Reference proteome</keyword>
<dbReference type="PANTHER" id="PTHR37694">
    <property type="entry name" value="SLR8022 PROTEIN"/>
    <property type="match status" value="1"/>
</dbReference>
<evidence type="ECO:0000313" key="6">
    <source>
        <dbReference type="Proteomes" id="UP001570846"/>
    </source>
</evidence>
<dbReference type="AlphaFoldDB" id="A0A5M8QUE3"/>
<dbReference type="InterPro" id="IPR013096">
    <property type="entry name" value="Cupin_2"/>
</dbReference>
<feature type="compositionally biased region" description="Low complexity" evidence="1">
    <location>
        <begin position="1"/>
        <end position="26"/>
    </location>
</feature>
<evidence type="ECO:0000259" key="2">
    <source>
        <dbReference type="Pfam" id="PF07883"/>
    </source>
</evidence>
<evidence type="ECO:0000256" key="1">
    <source>
        <dbReference type="SAM" id="MobiDB-lite"/>
    </source>
</evidence>
<dbReference type="OrthoDB" id="1121052at2"/>
<dbReference type="Proteomes" id="UP000323866">
    <property type="component" value="Unassembled WGS sequence"/>
</dbReference>